<dbReference type="Proteomes" id="UP000676386">
    <property type="component" value="Unassembled WGS sequence"/>
</dbReference>
<dbReference type="Gene3D" id="3.20.20.70">
    <property type="entry name" value="Aldolase class I"/>
    <property type="match status" value="1"/>
</dbReference>
<dbReference type="CDD" id="cd02933">
    <property type="entry name" value="OYE_like_FMN"/>
    <property type="match status" value="1"/>
</dbReference>
<keyword evidence="3" id="KW-1185">Reference proteome</keyword>
<dbReference type="InterPro" id="IPR001155">
    <property type="entry name" value="OxRdtase_FMN_N"/>
</dbReference>
<evidence type="ECO:0000313" key="2">
    <source>
        <dbReference type="EMBL" id="MBS0030526.1"/>
    </source>
</evidence>
<dbReference type="Pfam" id="PF00724">
    <property type="entry name" value="Oxidored_FMN"/>
    <property type="match status" value="1"/>
</dbReference>
<feature type="domain" description="NADH:flavin oxidoreductase/NADH oxidase N-terminal" evidence="1">
    <location>
        <begin position="6"/>
        <end position="342"/>
    </location>
</feature>
<accession>A0ABS5J5N9</accession>
<dbReference type="InterPro" id="IPR013785">
    <property type="entry name" value="Aldolase_TIM"/>
</dbReference>
<evidence type="ECO:0000259" key="1">
    <source>
        <dbReference type="Pfam" id="PF00724"/>
    </source>
</evidence>
<reference evidence="2 3" key="1">
    <citation type="submission" date="2021-04" db="EMBL/GenBank/DDBJ databases">
        <title>Chitinophaga sp. nov., isolated from the rhizosphere soil.</title>
        <authorList>
            <person name="He S."/>
        </authorList>
    </citation>
    <scope>NUCLEOTIDE SEQUENCE [LARGE SCALE GENOMIC DNA]</scope>
    <source>
        <strain evidence="2 3">2R12</strain>
    </source>
</reference>
<dbReference type="InterPro" id="IPR045247">
    <property type="entry name" value="Oye-like"/>
</dbReference>
<proteinExistence type="predicted"/>
<dbReference type="PANTHER" id="PTHR22893:SF91">
    <property type="entry name" value="NADPH DEHYDROGENASE 2-RELATED"/>
    <property type="match status" value="1"/>
</dbReference>
<sequence length="372" mass="41153">MRMLTLLTPFRSTALALKNRVVMAPMTRARADNPDRTATGLTALYYTQRATAGLIVTEGIPVSSGAVGAINVPGIYTQKQVDAWQKVTDSVHGEGGKIFAQLWHVGRLSHPDLLGGELPLAPSAVNPDYQVFSASGYTQTVTPRAMSLEDIEQTICDFVQAANNAILAGFDGVELHAANGYLFHQFFAKCSNQRKDKYGGSIENRARFLFDILDRINEKIPLSKVGIRISPSWHNLFGIERDDETTQLFKYVCDRLNSYSLAYLHIAGFAPEAGSNPIEQIITIAKHYRKLYNGTLVVNRGFTQDIANKVIGDDIADLVSFGELYISNPDLVDRFKRNSPLNQLDKESLFVSGESGYTDYPFLLEAHPNSKI</sequence>
<dbReference type="PANTHER" id="PTHR22893">
    <property type="entry name" value="NADH OXIDOREDUCTASE-RELATED"/>
    <property type="match status" value="1"/>
</dbReference>
<name>A0ABS5J5N9_9BACT</name>
<dbReference type="SUPFAM" id="SSF51395">
    <property type="entry name" value="FMN-linked oxidoreductases"/>
    <property type="match status" value="1"/>
</dbReference>
<organism evidence="2 3">
    <name type="scientific">Chitinophaga hostae</name>
    <dbReference type="NCBI Taxonomy" id="2831022"/>
    <lineage>
        <taxon>Bacteria</taxon>
        <taxon>Pseudomonadati</taxon>
        <taxon>Bacteroidota</taxon>
        <taxon>Chitinophagia</taxon>
        <taxon>Chitinophagales</taxon>
        <taxon>Chitinophagaceae</taxon>
        <taxon>Chitinophaga</taxon>
    </lineage>
</organism>
<dbReference type="EMBL" id="JAGTXB010000015">
    <property type="protein sequence ID" value="MBS0030526.1"/>
    <property type="molecule type" value="Genomic_DNA"/>
</dbReference>
<protein>
    <submittedName>
        <fullName evidence="2">Alkene reductase</fullName>
    </submittedName>
</protein>
<gene>
    <name evidence="2" type="ORF">KE626_24580</name>
</gene>
<evidence type="ECO:0000313" key="3">
    <source>
        <dbReference type="Proteomes" id="UP000676386"/>
    </source>
</evidence>
<comment type="caution">
    <text evidence="2">The sequence shown here is derived from an EMBL/GenBank/DDBJ whole genome shotgun (WGS) entry which is preliminary data.</text>
</comment>